<dbReference type="EMBL" id="JAVDSW010000007">
    <property type="protein sequence ID" value="MDR6705066.1"/>
    <property type="molecule type" value="Genomic_DNA"/>
</dbReference>
<gene>
    <name evidence="2" type="ORF">J2W61_004941</name>
</gene>
<evidence type="ECO:0000313" key="3">
    <source>
        <dbReference type="Proteomes" id="UP001265315"/>
    </source>
</evidence>
<keyword evidence="1" id="KW-0812">Transmembrane</keyword>
<evidence type="ECO:0000313" key="2">
    <source>
        <dbReference type="EMBL" id="MDR6705066.1"/>
    </source>
</evidence>
<dbReference type="AlphaFoldDB" id="A0AAW8M1C1"/>
<sequence>MHWENMADLMVVFAVWAYVGGFYWLTALLALA</sequence>
<keyword evidence="1" id="KW-0472">Membrane</keyword>
<evidence type="ECO:0000256" key="1">
    <source>
        <dbReference type="SAM" id="Phobius"/>
    </source>
</evidence>
<accession>A0AAW8M1C1</accession>
<dbReference type="Proteomes" id="UP001265315">
    <property type="component" value="Unassembled WGS sequence"/>
</dbReference>
<comment type="caution">
    <text evidence="2">The sequence shown here is derived from an EMBL/GenBank/DDBJ whole genome shotgun (WGS) entry which is preliminary data.</text>
</comment>
<keyword evidence="1" id="KW-1133">Transmembrane helix</keyword>
<organism evidence="2 3">
    <name type="scientific">Agrobacterium tumefaciens</name>
    <dbReference type="NCBI Taxonomy" id="358"/>
    <lineage>
        <taxon>Bacteria</taxon>
        <taxon>Pseudomonadati</taxon>
        <taxon>Pseudomonadota</taxon>
        <taxon>Alphaproteobacteria</taxon>
        <taxon>Hyphomicrobiales</taxon>
        <taxon>Rhizobiaceae</taxon>
        <taxon>Rhizobium/Agrobacterium group</taxon>
        <taxon>Agrobacterium</taxon>
        <taxon>Agrobacterium tumefaciens complex</taxon>
    </lineage>
</organism>
<protein>
    <submittedName>
        <fullName evidence="2">Uncharacterized protein</fullName>
    </submittedName>
</protein>
<reference evidence="2" key="1">
    <citation type="submission" date="2023-07" db="EMBL/GenBank/DDBJ databases">
        <title>Sorghum-associated microbial communities from plants grown in Nebraska, USA.</title>
        <authorList>
            <person name="Schachtman D."/>
        </authorList>
    </citation>
    <scope>NUCLEOTIDE SEQUENCE</scope>
    <source>
        <strain evidence="2">1457</strain>
    </source>
</reference>
<feature type="transmembrane region" description="Helical" evidence="1">
    <location>
        <begin position="6"/>
        <end position="31"/>
    </location>
</feature>
<name>A0AAW8M1C1_AGRTU</name>
<proteinExistence type="predicted"/>